<keyword evidence="1" id="KW-1133">Transmembrane helix</keyword>
<keyword evidence="1" id="KW-0472">Membrane</keyword>
<proteinExistence type="predicted"/>
<dbReference type="RefSeq" id="WP_376851652.1">
    <property type="nucleotide sequence ID" value="NZ_JBHSMF010000009.1"/>
</dbReference>
<gene>
    <name evidence="2" type="ORF">ACFPOE_17925</name>
</gene>
<protein>
    <submittedName>
        <fullName evidence="2">Uncharacterized protein</fullName>
    </submittedName>
</protein>
<feature type="transmembrane region" description="Helical" evidence="1">
    <location>
        <begin position="38"/>
        <end position="56"/>
    </location>
</feature>
<keyword evidence="3" id="KW-1185">Reference proteome</keyword>
<keyword evidence="1" id="KW-0812">Transmembrane</keyword>
<reference evidence="3" key="1">
    <citation type="journal article" date="2019" name="Int. J. Syst. Evol. Microbiol.">
        <title>The Global Catalogue of Microorganisms (GCM) 10K type strain sequencing project: providing services to taxonomists for standard genome sequencing and annotation.</title>
        <authorList>
            <consortium name="The Broad Institute Genomics Platform"/>
            <consortium name="The Broad Institute Genome Sequencing Center for Infectious Disease"/>
            <person name="Wu L."/>
            <person name="Ma J."/>
        </authorList>
    </citation>
    <scope>NUCLEOTIDE SEQUENCE [LARGE SCALE GENOMIC DNA]</scope>
    <source>
        <strain evidence="3">CCUG 57401</strain>
    </source>
</reference>
<name>A0ABW0NIA1_9BURK</name>
<accession>A0ABW0NIA1</accession>
<dbReference type="EMBL" id="JBHSMF010000009">
    <property type="protein sequence ID" value="MFC5499429.1"/>
    <property type="molecule type" value="Genomic_DNA"/>
</dbReference>
<evidence type="ECO:0000313" key="2">
    <source>
        <dbReference type="EMBL" id="MFC5499429.1"/>
    </source>
</evidence>
<dbReference type="Proteomes" id="UP001596037">
    <property type="component" value="Unassembled WGS sequence"/>
</dbReference>
<comment type="caution">
    <text evidence="2">The sequence shown here is derived from an EMBL/GenBank/DDBJ whole genome shotgun (WGS) entry which is preliminary data.</text>
</comment>
<evidence type="ECO:0000313" key="3">
    <source>
        <dbReference type="Proteomes" id="UP001596037"/>
    </source>
</evidence>
<sequence>MRRPYLPVVLTFLATLVFTLVAARLLAPKLIGRDASALELVLLALGLCVLAAWNRVRCSRRQRQRLDQIRDSALW</sequence>
<organism evidence="2 3">
    <name type="scientific">Caenimonas terrae</name>
    <dbReference type="NCBI Taxonomy" id="696074"/>
    <lineage>
        <taxon>Bacteria</taxon>
        <taxon>Pseudomonadati</taxon>
        <taxon>Pseudomonadota</taxon>
        <taxon>Betaproteobacteria</taxon>
        <taxon>Burkholderiales</taxon>
        <taxon>Comamonadaceae</taxon>
        <taxon>Caenimonas</taxon>
    </lineage>
</organism>
<evidence type="ECO:0000256" key="1">
    <source>
        <dbReference type="SAM" id="Phobius"/>
    </source>
</evidence>